<feature type="domain" description="Peptidase M24" evidence="4">
    <location>
        <begin position="312"/>
        <end position="526"/>
    </location>
</feature>
<dbReference type="Pfam" id="PF01321">
    <property type="entry name" value="Creatinase_N"/>
    <property type="match status" value="1"/>
</dbReference>
<reference evidence="7 8" key="1">
    <citation type="submission" date="2019-11" db="EMBL/GenBank/DDBJ databases">
        <title>Draft genome sequence of Blautia luti DSM 14534T, isolated from human stool.</title>
        <authorList>
            <person name="Ortiz R."/>
            <person name="Melis-Arcos F."/>
            <person name="Covarrubias P."/>
            <person name="Cardenas J.P."/>
            <person name="Perez-Donoso J."/>
            <person name="Almonacid D."/>
        </authorList>
    </citation>
    <scope>NUCLEOTIDE SEQUENCE [LARGE SCALE GENOMIC DNA]</scope>
    <source>
        <strain evidence="7 8">DSM 14534</strain>
    </source>
</reference>
<dbReference type="PANTHER" id="PTHR43763">
    <property type="entry name" value="XAA-PRO AMINOPEPTIDASE 1"/>
    <property type="match status" value="1"/>
</dbReference>
<dbReference type="Pfam" id="PF16189">
    <property type="entry name" value="Creatinase_N_2"/>
    <property type="match status" value="1"/>
</dbReference>
<keyword evidence="2" id="KW-0479">Metal-binding</keyword>
<evidence type="ECO:0000256" key="2">
    <source>
        <dbReference type="ARBA" id="ARBA00022723"/>
    </source>
</evidence>
<dbReference type="Pfam" id="PF16188">
    <property type="entry name" value="Peptidase_M24_C"/>
    <property type="match status" value="1"/>
</dbReference>
<protein>
    <submittedName>
        <fullName evidence="7">M24 family metallopeptidase</fullName>
    </submittedName>
</protein>
<dbReference type="PANTHER" id="PTHR43763:SF6">
    <property type="entry name" value="XAA-PRO AMINOPEPTIDASE 1"/>
    <property type="match status" value="1"/>
</dbReference>
<dbReference type="InterPro" id="IPR029149">
    <property type="entry name" value="Creatin/AminoP/Spt16_N"/>
</dbReference>
<dbReference type="InterPro" id="IPR036005">
    <property type="entry name" value="Creatinase/aminopeptidase-like"/>
</dbReference>
<evidence type="ECO:0000256" key="1">
    <source>
        <dbReference type="ARBA" id="ARBA00008766"/>
    </source>
</evidence>
<feature type="domain" description="Peptidase M24 C-terminal" evidence="6">
    <location>
        <begin position="535"/>
        <end position="595"/>
    </location>
</feature>
<accession>A0A844GK24</accession>
<dbReference type="InterPro" id="IPR000994">
    <property type="entry name" value="Pept_M24"/>
</dbReference>
<dbReference type="Pfam" id="PF00557">
    <property type="entry name" value="Peptidase_M24"/>
    <property type="match status" value="1"/>
</dbReference>
<dbReference type="EMBL" id="WMBC01000008">
    <property type="protein sequence ID" value="MTD61669.1"/>
    <property type="molecule type" value="Genomic_DNA"/>
</dbReference>
<dbReference type="FunFam" id="3.40.350.10:FF:000003">
    <property type="entry name" value="Xaa-pro aminopeptidase P"/>
    <property type="match status" value="1"/>
</dbReference>
<dbReference type="Gene3D" id="3.90.230.10">
    <property type="entry name" value="Creatinase/methionine aminopeptidase superfamily"/>
    <property type="match status" value="1"/>
</dbReference>
<evidence type="ECO:0000313" key="7">
    <source>
        <dbReference type="EMBL" id="MTD61669.1"/>
    </source>
</evidence>
<proteinExistence type="inferred from homology"/>
<evidence type="ECO:0000313" key="8">
    <source>
        <dbReference type="Proteomes" id="UP000437824"/>
    </source>
</evidence>
<dbReference type="CDD" id="cd01085">
    <property type="entry name" value="APP"/>
    <property type="match status" value="1"/>
</dbReference>
<sequence length="595" mass="67093">MTVKERVAALHARMKETGIDAYLIPTDDFHGSEYVGEYFKCRKYITGFNGSAGTAVIMQDMAGLWTDGRYFIQAANQLEGTGITLFKMGEPEVPTIHEFLKKNLTQGMCLGFDGRTISAKEASELEKILDKNGVSLSVDYDLVGDIWENRPALSCEPVMELDIKWTGESRTDKIARIRKAMEEKEADTFVLTSLDDIAWLLNIRGGDVHCCPVVLSYLIMTQKAIKLFANEKAFPAEVLDALTKDGVTLLPYDSIYEYVKTFEKDMTVLLCKQKANSRLVSNIPAGVKILDEENLTLLPKAIKNPVEVENERIAHIKDGVALTKFIYWLKKNVGKIPITELSAEEKLYSFRAQQENFIDNSFDPIISYGKHAAIVHYFATPETDIPIEPRSFVLADTGGNYYEGTTDTTRTIVMGSVTDEEKKFFTAVLRGMLNLGNAKFRYGCTGANLDCLARGPLWELGKDFNHGTGHGVGYLLNVHEGPNNFRWKIVPGNTAVLEEGMITSDEPGYYVEDGFGIRHENMIVCKKAEKTEYGQFMYFEFLTMVPFDLDAVVPEQMTAHERELLNNYHAQVYEKISPYLDEDERVWLKEATRTI</sequence>
<dbReference type="SUPFAM" id="SSF55920">
    <property type="entry name" value="Creatinase/aminopeptidase"/>
    <property type="match status" value="1"/>
</dbReference>
<evidence type="ECO:0000259" key="5">
    <source>
        <dbReference type="Pfam" id="PF01321"/>
    </source>
</evidence>
<comment type="caution">
    <text evidence="7">The sequence shown here is derived from an EMBL/GenBank/DDBJ whole genome shotgun (WGS) entry which is preliminary data.</text>
</comment>
<dbReference type="GO" id="GO:0070006">
    <property type="term" value="F:metalloaminopeptidase activity"/>
    <property type="evidence" value="ECO:0007669"/>
    <property type="project" value="InterPro"/>
</dbReference>
<dbReference type="InterPro" id="IPR050422">
    <property type="entry name" value="X-Pro_aminopeptidase_P"/>
</dbReference>
<dbReference type="AlphaFoldDB" id="A0A844GK24"/>
<evidence type="ECO:0000256" key="3">
    <source>
        <dbReference type="ARBA" id="ARBA00022801"/>
    </source>
</evidence>
<dbReference type="InterPro" id="IPR033740">
    <property type="entry name" value="Pept_M24B"/>
</dbReference>
<dbReference type="SUPFAM" id="SSF53092">
    <property type="entry name" value="Creatinase/prolidase N-terminal domain"/>
    <property type="match status" value="1"/>
</dbReference>
<name>A0A844GK24_9FIRM</name>
<dbReference type="GO" id="GO:0046872">
    <property type="term" value="F:metal ion binding"/>
    <property type="evidence" value="ECO:0007669"/>
    <property type="project" value="UniProtKB-KW"/>
</dbReference>
<dbReference type="Proteomes" id="UP000437824">
    <property type="component" value="Unassembled WGS sequence"/>
</dbReference>
<feature type="domain" description="Creatinase N-terminal" evidence="5">
    <location>
        <begin position="6"/>
        <end position="131"/>
    </location>
</feature>
<keyword evidence="3" id="KW-0378">Hydrolase</keyword>
<dbReference type="FunFam" id="3.90.230.10:FF:000009">
    <property type="entry name" value="xaa-Pro aminopeptidase 2"/>
    <property type="match status" value="1"/>
</dbReference>
<gene>
    <name evidence="7" type="ORF">GKZ57_10475</name>
</gene>
<dbReference type="InterPro" id="IPR032416">
    <property type="entry name" value="Peptidase_M24_C"/>
</dbReference>
<organism evidence="7 8">
    <name type="scientific">Blautia luti DSM 14534 = JCM 17040</name>
    <dbReference type="NCBI Taxonomy" id="649762"/>
    <lineage>
        <taxon>Bacteria</taxon>
        <taxon>Bacillati</taxon>
        <taxon>Bacillota</taxon>
        <taxon>Clostridia</taxon>
        <taxon>Lachnospirales</taxon>
        <taxon>Lachnospiraceae</taxon>
        <taxon>Blautia</taxon>
    </lineage>
</organism>
<dbReference type="Gene3D" id="3.40.350.10">
    <property type="entry name" value="Creatinase/prolidase N-terminal domain"/>
    <property type="match status" value="2"/>
</dbReference>
<dbReference type="GO" id="GO:0005737">
    <property type="term" value="C:cytoplasm"/>
    <property type="evidence" value="ECO:0007669"/>
    <property type="project" value="UniProtKB-ARBA"/>
</dbReference>
<comment type="similarity">
    <text evidence="1">Belongs to the peptidase M24B family.</text>
</comment>
<evidence type="ECO:0000259" key="4">
    <source>
        <dbReference type="Pfam" id="PF00557"/>
    </source>
</evidence>
<dbReference type="RefSeq" id="WP_154780489.1">
    <property type="nucleotide sequence ID" value="NZ_WMBC01000008.1"/>
</dbReference>
<dbReference type="InterPro" id="IPR000587">
    <property type="entry name" value="Creatinase_N"/>
</dbReference>
<evidence type="ECO:0000259" key="6">
    <source>
        <dbReference type="Pfam" id="PF16188"/>
    </source>
</evidence>